<sequence length="95" mass="9883">MIPMTMIESGEASSASNASALKQGLGSYCDFKLDTLQLTIPVSGSSTHDSTIGDGIGEALDAWRDLIEADADSIVLIYDALSAADDAIAAQMSER</sequence>
<keyword evidence="2" id="KW-1185">Reference proteome</keyword>
<dbReference type="STRING" id="1125712.HMPREF1316_0739"/>
<dbReference type="Proteomes" id="UP000016638">
    <property type="component" value="Unassembled WGS sequence"/>
</dbReference>
<accession>U2SZB9</accession>
<comment type="caution">
    <text evidence="1">The sequence shown here is derived from an EMBL/GenBank/DDBJ whole genome shotgun (WGS) entry which is preliminary data.</text>
</comment>
<gene>
    <name evidence="1" type="ORF">HMPREF1316_0739</name>
</gene>
<name>U2SZB9_9ACTN</name>
<dbReference type="EMBL" id="AWEZ01000069">
    <property type="protein sequence ID" value="ERL06164.1"/>
    <property type="molecule type" value="Genomic_DNA"/>
</dbReference>
<dbReference type="PATRIC" id="fig|1125712.3.peg.2395"/>
<proteinExistence type="predicted"/>
<reference evidence="1 2" key="1">
    <citation type="submission" date="2013-08" db="EMBL/GenBank/DDBJ databases">
        <authorList>
            <person name="Durkin A.S."/>
            <person name="Haft D.R."/>
            <person name="McCorrison J."/>
            <person name="Torralba M."/>
            <person name="Gillis M."/>
            <person name="Haft D.H."/>
            <person name="Methe B."/>
            <person name="Sutton G."/>
            <person name="Nelson K.E."/>
        </authorList>
    </citation>
    <scope>NUCLEOTIDE SEQUENCE [LARGE SCALE GENOMIC DNA]</scope>
    <source>
        <strain evidence="1 2">F0195</strain>
    </source>
</reference>
<organism evidence="1 2">
    <name type="scientific">Olsenella profusa F0195</name>
    <dbReference type="NCBI Taxonomy" id="1125712"/>
    <lineage>
        <taxon>Bacteria</taxon>
        <taxon>Bacillati</taxon>
        <taxon>Actinomycetota</taxon>
        <taxon>Coriobacteriia</taxon>
        <taxon>Coriobacteriales</taxon>
        <taxon>Atopobiaceae</taxon>
        <taxon>Olsenella</taxon>
    </lineage>
</organism>
<protein>
    <submittedName>
        <fullName evidence="1">Uncharacterized protein</fullName>
    </submittedName>
</protein>
<evidence type="ECO:0000313" key="1">
    <source>
        <dbReference type="EMBL" id="ERL06164.1"/>
    </source>
</evidence>
<evidence type="ECO:0000313" key="2">
    <source>
        <dbReference type="Proteomes" id="UP000016638"/>
    </source>
</evidence>
<dbReference type="AlphaFoldDB" id="U2SZB9"/>